<dbReference type="RefSeq" id="WP_189932755.1">
    <property type="nucleotide sequence ID" value="NZ_BNCD01000009.1"/>
</dbReference>
<comment type="caution">
    <text evidence="2">The sequence shown here is derived from an EMBL/GenBank/DDBJ whole genome shotgun (WGS) entry which is preliminary data.</text>
</comment>
<reference evidence="2" key="2">
    <citation type="submission" date="2020-09" db="EMBL/GenBank/DDBJ databases">
        <authorList>
            <person name="Sun Q."/>
            <person name="Ohkuma M."/>
        </authorList>
    </citation>
    <scope>NUCLEOTIDE SEQUENCE</scope>
    <source>
        <strain evidence="2">JCM 5069</strain>
    </source>
</reference>
<name>A0A919G845_9ACTN</name>
<sequence>MMLKKTLATSFTALALAGVAAGTASAQDDISNDNNVLNCNSIRVIDVPILSAANDNIDCSRNVDIDVKGHGY</sequence>
<feature type="signal peptide" evidence="1">
    <location>
        <begin position="1"/>
        <end position="26"/>
    </location>
</feature>
<keyword evidence="1" id="KW-0732">Signal</keyword>
<protein>
    <submittedName>
        <fullName evidence="2">Uncharacterized protein</fullName>
    </submittedName>
</protein>
<keyword evidence="3" id="KW-1185">Reference proteome</keyword>
<dbReference type="AlphaFoldDB" id="A0A919G845"/>
<reference evidence="2" key="1">
    <citation type="journal article" date="2014" name="Int. J. Syst. Evol. Microbiol.">
        <title>Complete genome sequence of Corynebacterium casei LMG S-19264T (=DSM 44701T), isolated from a smear-ripened cheese.</title>
        <authorList>
            <consortium name="US DOE Joint Genome Institute (JGI-PGF)"/>
            <person name="Walter F."/>
            <person name="Albersmeier A."/>
            <person name="Kalinowski J."/>
            <person name="Ruckert C."/>
        </authorList>
    </citation>
    <scope>NUCLEOTIDE SEQUENCE</scope>
    <source>
        <strain evidence="2">JCM 5069</strain>
    </source>
</reference>
<dbReference type="EMBL" id="BNCD01000009">
    <property type="protein sequence ID" value="GHH79823.1"/>
    <property type="molecule type" value="Genomic_DNA"/>
</dbReference>
<gene>
    <name evidence="2" type="ORF">GCM10018793_33380</name>
</gene>
<evidence type="ECO:0000313" key="2">
    <source>
        <dbReference type="EMBL" id="GHH79823.1"/>
    </source>
</evidence>
<proteinExistence type="predicted"/>
<dbReference type="Proteomes" id="UP000603708">
    <property type="component" value="Unassembled WGS sequence"/>
</dbReference>
<evidence type="ECO:0000313" key="3">
    <source>
        <dbReference type="Proteomes" id="UP000603708"/>
    </source>
</evidence>
<evidence type="ECO:0000256" key="1">
    <source>
        <dbReference type="SAM" id="SignalP"/>
    </source>
</evidence>
<accession>A0A919G845</accession>
<feature type="chain" id="PRO_5037955068" evidence="1">
    <location>
        <begin position="27"/>
        <end position="72"/>
    </location>
</feature>
<organism evidence="2 3">
    <name type="scientific">Streptomyces sulfonofaciens</name>
    <dbReference type="NCBI Taxonomy" id="68272"/>
    <lineage>
        <taxon>Bacteria</taxon>
        <taxon>Bacillati</taxon>
        <taxon>Actinomycetota</taxon>
        <taxon>Actinomycetes</taxon>
        <taxon>Kitasatosporales</taxon>
        <taxon>Streptomycetaceae</taxon>
        <taxon>Streptomyces</taxon>
    </lineage>
</organism>